<keyword evidence="3 10" id="KW-0813">Transport</keyword>
<evidence type="ECO:0000256" key="5">
    <source>
        <dbReference type="ARBA" id="ARBA00022519"/>
    </source>
</evidence>
<evidence type="ECO:0000256" key="2">
    <source>
        <dbReference type="ARBA" id="ARBA00010072"/>
    </source>
</evidence>
<dbReference type="NCBIfam" id="TIGR01726">
    <property type="entry name" value="HEQRo_perm_3TM"/>
    <property type="match status" value="1"/>
</dbReference>
<comment type="subcellular location">
    <subcellularLocation>
        <location evidence="1">Cell inner membrane</location>
        <topology evidence="1">Multi-pass membrane protein</topology>
    </subcellularLocation>
    <subcellularLocation>
        <location evidence="10">Cell membrane</location>
        <topology evidence="10">Multi-pass membrane protein</topology>
    </subcellularLocation>
</comment>
<evidence type="ECO:0000313" key="13">
    <source>
        <dbReference type="Proteomes" id="UP000092671"/>
    </source>
</evidence>
<sequence>MLELHGYTDLLWQGTILTIKLGLTSLIFGLIFGLLGATAKLSNGWLFKSFANIYTTLVRGIPELLVVFAIYFGGDIIVSFFAKEVFGYGGRINIGSFWPGVVALSVMFGAYATEVFRMAIQEIPKGQWEASWSLGMQPTQTFFRIILPQMWVVALPGLGNLFLVLLKDTALISLIGLKDLIYYSSRAAQSTQEPFTFYLMAAFVYLCLTAIVTACISFGEWRANPAKRYAKKMLKQKHMRANA</sequence>
<comment type="caution">
    <text evidence="12">The sequence shown here is derived from an EMBL/GenBank/DDBJ whole genome shotgun (WGS) entry which is preliminary data.</text>
</comment>
<organism evidence="12 13">
    <name type="scientific">Moraxella nonliquefaciens</name>
    <dbReference type="NCBI Taxonomy" id="478"/>
    <lineage>
        <taxon>Bacteria</taxon>
        <taxon>Pseudomonadati</taxon>
        <taxon>Pseudomonadota</taxon>
        <taxon>Gammaproteobacteria</taxon>
        <taxon>Moraxellales</taxon>
        <taxon>Moraxellaceae</taxon>
        <taxon>Moraxella</taxon>
    </lineage>
</organism>
<feature type="transmembrane region" description="Helical" evidence="10">
    <location>
        <begin position="12"/>
        <end position="39"/>
    </location>
</feature>
<accession>A0A1B8PLZ4</accession>
<keyword evidence="9 10" id="KW-0472">Membrane</keyword>
<feature type="transmembrane region" description="Helical" evidence="10">
    <location>
        <begin position="195"/>
        <end position="218"/>
    </location>
</feature>
<dbReference type="OrthoDB" id="9815029at2"/>
<proteinExistence type="inferred from homology"/>
<dbReference type="PANTHER" id="PTHR30133">
    <property type="entry name" value="CATIONIC AMINO ACID TRANSPORTER, MEMBRANE COMPONENT"/>
    <property type="match status" value="1"/>
</dbReference>
<keyword evidence="7" id="KW-0029">Amino-acid transport</keyword>
<name>A0A1B8PLZ4_MORNO</name>
<keyword evidence="6 10" id="KW-0812">Transmembrane</keyword>
<keyword evidence="8 10" id="KW-1133">Transmembrane helix</keyword>
<dbReference type="GO" id="GO:0022857">
    <property type="term" value="F:transmembrane transporter activity"/>
    <property type="evidence" value="ECO:0007669"/>
    <property type="project" value="InterPro"/>
</dbReference>
<evidence type="ECO:0000259" key="11">
    <source>
        <dbReference type="PROSITE" id="PS50928"/>
    </source>
</evidence>
<evidence type="ECO:0000313" key="12">
    <source>
        <dbReference type="EMBL" id="OBX52013.1"/>
    </source>
</evidence>
<dbReference type="PROSITE" id="PS50928">
    <property type="entry name" value="ABC_TM1"/>
    <property type="match status" value="1"/>
</dbReference>
<feature type="transmembrane region" description="Helical" evidence="10">
    <location>
        <begin position="94"/>
        <end position="112"/>
    </location>
</feature>
<dbReference type="Proteomes" id="UP000092671">
    <property type="component" value="Unassembled WGS sequence"/>
</dbReference>
<comment type="similarity">
    <text evidence="2">Belongs to the binding-protein-dependent transport system permease family. HisMQ subfamily.</text>
</comment>
<evidence type="ECO:0000256" key="4">
    <source>
        <dbReference type="ARBA" id="ARBA00022475"/>
    </source>
</evidence>
<evidence type="ECO:0000256" key="8">
    <source>
        <dbReference type="ARBA" id="ARBA00022989"/>
    </source>
</evidence>
<dbReference type="InterPro" id="IPR000515">
    <property type="entry name" value="MetI-like"/>
</dbReference>
<evidence type="ECO:0000256" key="6">
    <source>
        <dbReference type="ARBA" id="ARBA00022692"/>
    </source>
</evidence>
<reference evidence="12 13" key="1">
    <citation type="submission" date="2016-06" db="EMBL/GenBank/DDBJ databases">
        <title>Draft genome of Moraxella nonliquefaciens CCUG 60284.</title>
        <authorList>
            <person name="Salva-Serra F."/>
            <person name="Engstrom-Jakobsson H."/>
            <person name="Thorell K."/>
            <person name="Gonzales-Siles L."/>
            <person name="Karlsson R."/>
            <person name="Boulund F."/>
            <person name="Engstrand L."/>
            <person name="Kristiansson E."/>
            <person name="Moore E."/>
        </authorList>
    </citation>
    <scope>NUCLEOTIDE SEQUENCE [LARGE SCALE GENOMIC DNA]</scope>
    <source>
        <strain evidence="12 13">CCUG 60284</strain>
    </source>
</reference>
<dbReference type="EMBL" id="LZDN01000002">
    <property type="protein sequence ID" value="OBX52013.1"/>
    <property type="molecule type" value="Genomic_DNA"/>
</dbReference>
<evidence type="ECO:0000256" key="1">
    <source>
        <dbReference type="ARBA" id="ARBA00004429"/>
    </source>
</evidence>
<dbReference type="SUPFAM" id="SSF161098">
    <property type="entry name" value="MetI-like"/>
    <property type="match status" value="1"/>
</dbReference>
<dbReference type="Pfam" id="PF00528">
    <property type="entry name" value="BPD_transp_1"/>
    <property type="match status" value="1"/>
</dbReference>
<dbReference type="CDD" id="cd06261">
    <property type="entry name" value="TM_PBP2"/>
    <property type="match status" value="1"/>
</dbReference>
<dbReference type="InterPro" id="IPR010065">
    <property type="entry name" value="AA_ABC_transptr_permease_3TM"/>
</dbReference>
<gene>
    <name evidence="12" type="ORF">A9Z60_05500</name>
</gene>
<dbReference type="GO" id="GO:0006865">
    <property type="term" value="P:amino acid transport"/>
    <property type="evidence" value="ECO:0007669"/>
    <property type="project" value="UniProtKB-KW"/>
</dbReference>
<dbReference type="AlphaFoldDB" id="A0A1B8PLZ4"/>
<protein>
    <submittedName>
        <fullName evidence="12">ABC transporter permease</fullName>
    </submittedName>
</protein>
<evidence type="ECO:0000256" key="9">
    <source>
        <dbReference type="ARBA" id="ARBA00023136"/>
    </source>
</evidence>
<feature type="transmembrane region" description="Helical" evidence="10">
    <location>
        <begin position="60"/>
        <end position="82"/>
    </location>
</feature>
<evidence type="ECO:0000256" key="10">
    <source>
        <dbReference type="RuleBase" id="RU363032"/>
    </source>
</evidence>
<evidence type="ECO:0000256" key="7">
    <source>
        <dbReference type="ARBA" id="ARBA00022970"/>
    </source>
</evidence>
<keyword evidence="4" id="KW-1003">Cell membrane</keyword>
<feature type="domain" description="ABC transmembrane type-1" evidence="11">
    <location>
        <begin position="15"/>
        <end position="216"/>
    </location>
</feature>
<dbReference type="GO" id="GO:0043190">
    <property type="term" value="C:ATP-binding cassette (ABC) transporter complex"/>
    <property type="evidence" value="ECO:0007669"/>
    <property type="project" value="InterPro"/>
</dbReference>
<dbReference type="InterPro" id="IPR035906">
    <property type="entry name" value="MetI-like_sf"/>
</dbReference>
<dbReference type="RefSeq" id="WP_066891758.1">
    <property type="nucleotide sequence ID" value="NZ_LZDN01000002.1"/>
</dbReference>
<dbReference type="Gene3D" id="1.10.3720.10">
    <property type="entry name" value="MetI-like"/>
    <property type="match status" value="1"/>
</dbReference>
<evidence type="ECO:0000256" key="3">
    <source>
        <dbReference type="ARBA" id="ARBA00022448"/>
    </source>
</evidence>
<feature type="transmembrane region" description="Helical" evidence="10">
    <location>
        <begin position="150"/>
        <end position="175"/>
    </location>
</feature>
<keyword evidence="5" id="KW-0997">Cell inner membrane</keyword>
<dbReference type="InterPro" id="IPR051613">
    <property type="entry name" value="ABC_transp_permease_HisMQ"/>
</dbReference>
<dbReference type="PANTHER" id="PTHR30133:SF2">
    <property type="entry name" value="ARGININE ABC TRANSPORTER PERMEASE PROTEIN ARTQ"/>
    <property type="match status" value="1"/>
</dbReference>